<dbReference type="PANTHER" id="PTHR43229">
    <property type="entry name" value="NODULATION PROTEIN J"/>
    <property type="match status" value="1"/>
</dbReference>
<dbReference type="EMBL" id="CP104064">
    <property type="protein sequence ID" value="WAH36521.1"/>
    <property type="molecule type" value="Genomic_DNA"/>
</dbReference>
<dbReference type="InterPro" id="IPR013525">
    <property type="entry name" value="ABC2_TM"/>
</dbReference>
<feature type="transmembrane region" description="Helical" evidence="5">
    <location>
        <begin position="103"/>
        <end position="122"/>
    </location>
</feature>
<sequence>MSRWLEQCKYEILRNVRNRRFFFFSLLLPIGFYFLYVNLIGRDTQVNGASWATYYMMSMATFSVVGAGLNGLSSRIAFERTQGWLRLVQTTPLSSTNYVTTKIVANLVINVTEVLVLFLAGGLFEHVHLSASEWIFSGLWIAFGGLTFIVLGILIGQLAGMDAAQIVASAVYFLVSITGGLWFPVTMMPSLLKNIANWMPTYHLAHVAWQLVGGGSPSASDFSILLGYLVAFSLIAIWVTGRRGEARVA</sequence>
<proteinExistence type="predicted"/>
<evidence type="ECO:0000313" key="8">
    <source>
        <dbReference type="Proteomes" id="UP001164803"/>
    </source>
</evidence>
<gene>
    <name evidence="7" type="ORF">NZD86_20300</name>
</gene>
<feature type="transmembrane region" description="Helical" evidence="5">
    <location>
        <begin position="222"/>
        <end position="241"/>
    </location>
</feature>
<dbReference type="PIRSF" id="PIRSF006648">
    <property type="entry name" value="DrrB"/>
    <property type="match status" value="1"/>
</dbReference>
<evidence type="ECO:0000256" key="1">
    <source>
        <dbReference type="ARBA" id="ARBA00004141"/>
    </source>
</evidence>
<evidence type="ECO:0000256" key="2">
    <source>
        <dbReference type="ARBA" id="ARBA00022692"/>
    </source>
</evidence>
<evidence type="ECO:0000259" key="6">
    <source>
        <dbReference type="Pfam" id="PF12698"/>
    </source>
</evidence>
<feature type="transmembrane region" description="Helical" evidence="5">
    <location>
        <begin position="21"/>
        <end position="40"/>
    </location>
</feature>
<feature type="domain" description="ABC-2 type transporter transmembrane" evidence="6">
    <location>
        <begin position="49"/>
        <end position="240"/>
    </location>
</feature>
<reference evidence="7" key="1">
    <citation type="submission" date="2022-08" db="EMBL/GenBank/DDBJ databases">
        <title>Alicyclobacillus dauci DSM2870, complete genome.</title>
        <authorList>
            <person name="Wang Q."/>
            <person name="Cai R."/>
            <person name="Wang Z."/>
        </authorList>
    </citation>
    <scope>NUCLEOTIDE SEQUENCE</scope>
    <source>
        <strain evidence="7">DSM 28700</strain>
    </source>
</reference>
<protein>
    <submittedName>
        <fullName evidence="7">ABC transporter permease</fullName>
    </submittedName>
</protein>
<dbReference type="RefSeq" id="WP_268043871.1">
    <property type="nucleotide sequence ID" value="NZ_CP104064.1"/>
</dbReference>
<evidence type="ECO:0000256" key="4">
    <source>
        <dbReference type="ARBA" id="ARBA00023136"/>
    </source>
</evidence>
<name>A0ABY6Z2U5_9BACL</name>
<feature type="transmembrane region" description="Helical" evidence="5">
    <location>
        <begin position="166"/>
        <end position="185"/>
    </location>
</feature>
<keyword evidence="3 5" id="KW-1133">Transmembrane helix</keyword>
<feature type="transmembrane region" description="Helical" evidence="5">
    <location>
        <begin position="52"/>
        <end position="72"/>
    </location>
</feature>
<dbReference type="InterPro" id="IPR051784">
    <property type="entry name" value="Nod_factor_ABC_transporter"/>
</dbReference>
<evidence type="ECO:0000256" key="5">
    <source>
        <dbReference type="SAM" id="Phobius"/>
    </source>
</evidence>
<feature type="transmembrane region" description="Helical" evidence="5">
    <location>
        <begin position="134"/>
        <end position="154"/>
    </location>
</feature>
<dbReference type="InterPro" id="IPR000412">
    <property type="entry name" value="ABC_2_transport"/>
</dbReference>
<keyword evidence="8" id="KW-1185">Reference proteome</keyword>
<accession>A0ABY6Z2U5</accession>
<evidence type="ECO:0000313" key="7">
    <source>
        <dbReference type="EMBL" id="WAH36521.1"/>
    </source>
</evidence>
<keyword evidence="4 5" id="KW-0472">Membrane</keyword>
<keyword evidence="2 5" id="KW-0812">Transmembrane</keyword>
<evidence type="ECO:0000256" key="3">
    <source>
        <dbReference type="ARBA" id="ARBA00022989"/>
    </source>
</evidence>
<dbReference type="Pfam" id="PF12698">
    <property type="entry name" value="ABC2_membrane_3"/>
    <property type="match status" value="1"/>
</dbReference>
<dbReference type="Proteomes" id="UP001164803">
    <property type="component" value="Chromosome"/>
</dbReference>
<dbReference type="PANTHER" id="PTHR43229:SF2">
    <property type="entry name" value="NODULATION PROTEIN J"/>
    <property type="match status" value="1"/>
</dbReference>
<organism evidence="7 8">
    <name type="scientific">Alicyclobacillus dauci</name>
    <dbReference type="NCBI Taxonomy" id="1475485"/>
    <lineage>
        <taxon>Bacteria</taxon>
        <taxon>Bacillati</taxon>
        <taxon>Bacillota</taxon>
        <taxon>Bacilli</taxon>
        <taxon>Bacillales</taxon>
        <taxon>Alicyclobacillaceae</taxon>
        <taxon>Alicyclobacillus</taxon>
    </lineage>
</organism>
<comment type="subcellular location">
    <subcellularLocation>
        <location evidence="1">Membrane</location>
        <topology evidence="1">Multi-pass membrane protein</topology>
    </subcellularLocation>
</comment>